<evidence type="ECO:0000256" key="4">
    <source>
        <dbReference type="ARBA" id="ARBA00023136"/>
    </source>
</evidence>
<dbReference type="Proteomes" id="UP001141806">
    <property type="component" value="Unassembled WGS sequence"/>
</dbReference>
<organism evidence="7 8">
    <name type="scientific">Protea cynaroides</name>
    <dbReference type="NCBI Taxonomy" id="273540"/>
    <lineage>
        <taxon>Eukaryota</taxon>
        <taxon>Viridiplantae</taxon>
        <taxon>Streptophyta</taxon>
        <taxon>Embryophyta</taxon>
        <taxon>Tracheophyta</taxon>
        <taxon>Spermatophyta</taxon>
        <taxon>Magnoliopsida</taxon>
        <taxon>Proteales</taxon>
        <taxon>Proteaceae</taxon>
        <taxon>Protea</taxon>
    </lineage>
</organism>
<proteinExistence type="predicted"/>
<keyword evidence="8" id="KW-1185">Reference proteome</keyword>
<dbReference type="GO" id="GO:0016020">
    <property type="term" value="C:membrane"/>
    <property type="evidence" value="ECO:0007669"/>
    <property type="project" value="UniProtKB-SubCell"/>
</dbReference>
<evidence type="ECO:0000256" key="5">
    <source>
        <dbReference type="SAM" id="MobiDB-lite"/>
    </source>
</evidence>
<keyword evidence="4 6" id="KW-0472">Membrane</keyword>
<keyword evidence="2 6" id="KW-0812">Transmembrane</keyword>
<keyword evidence="3 6" id="KW-1133">Transmembrane helix</keyword>
<dbReference type="OrthoDB" id="723894at2759"/>
<evidence type="ECO:0008006" key="9">
    <source>
        <dbReference type="Google" id="ProtNLM"/>
    </source>
</evidence>
<evidence type="ECO:0000256" key="6">
    <source>
        <dbReference type="SAM" id="Phobius"/>
    </source>
</evidence>
<protein>
    <recommendedName>
        <fullName evidence="9">Tetraspanin-18</fullName>
    </recommendedName>
</protein>
<dbReference type="AlphaFoldDB" id="A0A9Q0JXV9"/>
<feature type="region of interest" description="Disordered" evidence="5">
    <location>
        <begin position="203"/>
        <end position="240"/>
    </location>
</feature>
<evidence type="ECO:0000256" key="3">
    <source>
        <dbReference type="ARBA" id="ARBA00022989"/>
    </source>
</evidence>
<evidence type="ECO:0000313" key="7">
    <source>
        <dbReference type="EMBL" id="KAJ4955502.1"/>
    </source>
</evidence>
<feature type="transmembrane region" description="Helical" evidence="6">
    <location>
        <begin position="91"/>
        <end position="112"/>
    </location>
</feature>
<evidence type="ECO:0000256" key="2">
    <source>
        <dbReference type="ARBA" id="ARBA00022692"/>
    </source>
</evidence>
<feature type="transmembrane region" description="Helical" evidence="6">
    <location>
        <begin position="177"/>
        <end position="200"/>
    </location>
</feature>
<feature type="transmembrane region" description="Helical" evidence="6">
    <location>
        <begin position="124"/>
        <end position="145"/>
    </location>
</feature>
<dbReference type="Pfam" id="PF00335">
    <property type="entry name" value="Tetraspanin"/>
    <property type="match status" value="1"/>
</dbReference>
<comment type="subcellular location">
    <subcellularLocation>
        <location evidence="1">Membrane</location>
        <topology evidence="1">Multi-pass membrane protein</topology>
    </subcellularLocation>
</comment>
<sequence>MRSNHCRSCLVYLLKFLNFLQTFVGVSIIIYSLWMLNQWEKHARIPQPPVPSPESSRRFLREDLPLNFPVIMEYGLEGGLVFDLRNLPSPWFIYSFLGIGIILCSITCIGHIAAEAANGCCLGFYTLLTSTLMILEAAFVAFVTFDHQWVKDLPNDPTGELNSFRAFIEENFDICKWVGITVVIIQALSLLLTMILRALVSTRRGGDDSSDEDYTIVRGGSGSPRLNPLSSQTTSSTSAGSKIVHSDIWSTRMREKYGLNSGDVKYQNLNANTNRQ</sequence>
<dbReference type="EMBL" id="JAMYWD010000011">
    <property type="protein sequence ID" value="KAJ4955502.1"/>
    <property type="molecule type" value="Genomic_DNA"/>
</dbReference>
<reference evidence="7" key="1">
    <citation type="journal article" date="2023" name="Plant J.">
        <title>The genome of the king protea, Protea cynaroides.</title>
        <authorList>
            <person name="Chang J."/>
            <person name="Duong T.A."/>
            <person name="Schoeman C."/>
            <person name="Ma X."/>
            <person name="Roodt D."/>
            <person name="Barker N."/>
            <person name="Li Z."/>
            <person name="Van de Peer Y."/>
            <person name="Mizrachi E."/>
        </authorList>
    </citation>
    <scope>NUCLEOTIDE SEQUENCE</scope>
    <source>
        <tissue evidence="7">Young leaves</tissue>
    </source>
</reference>
<evidence type="ECO:0000256" key="1">
    <source>
        <dbReference type="ARBA" id="ARBA00004141"/>
    </source>
</evidence>
<name>A0A9Q0JXV9_9MAGN</name>
<evidence type="ECO:0000313" key="8">
    <source>
        <dbReference type="Proteomes" id="UP001141806"/>
    </source>
</evidence>
<accession>A0A9Q0JXV9</accession>
<dbReference type="InterPro" id="IPR018499">
    <property type="entry name" value="Tetraspanin/Peripherin"/>
</dbReference>
<feature type="transmembrane region" description="Helical" evidence="6">
    <location>
        <begin position="12"/>
        <end position="34"/>
    </location>
</feature>
<gene>
    <name evidence="7" type="ORF">NE237_012285</name>
</gene>
<comment type="caution">
    <text evidence="7">The sequence shown here is derived from an EMBL/GenBank/DDBJ whole genome shotgun (WGS) entry which is preliminary data.</text>
</comment>